<dbReference type="FunFam" id="3.40.50.150:FF:000081">
    <property type="entry name" value="rRNA adenine N(6)-methyltransferase"/>
    <property type="match status" value="1"/>
</dbReference>
<protein>
    <recommendedName>
        <fullName evidence="7">rRNA adenine N(6)-methyltransferase</fullName>
        <ecNumber evidence="7">2.1.1.-</ecNumber>
    </recommendedName>
</protein>
<dbReference type="GO" id="GO:0005739">
    <property type="term" value="C:mitochondrion"/>
    <property type="evidence" value="ECO:0007669"/>
    <property type="project" value="TreeGrafter"/>
</dbReference>
<keyword evidence="3 6" id="KW-0808">Transferase</keyword>
<dbReference type="GO" id="GO:0000179">
    <property type="term" value="F:rRNA (adenine-N6,N6-)-dimethyltransferase activity"/>
    <property type="evidence" value="ECO:0007669"/>
    <property type="project" value="UniProtKB-UniRule"/>
</dbReference>
<feature type="binding site" evidence="6">
    <location>
        <position position="208"/>
    </location>
    <ligand>
        <name>S-adenosyl-L-methionine</name>
        <dbReference type="ChEBI" id="CHEBI:59789"/>
    </ligand>
</feature>
<dbReference type="PANTHER" id="PTHR11727:SF12">
    <property type="entry name" value="RIBOSOMAL RNA SMALL SUBUNIT METHYLTRANSFERASE, MITOCHONDRIAL"/>
    <property type="match status" value="1"/>
</dbReference>
<feature type="binding site" evidence="6">
    <location>
        <position position="159"/>
    </location>
    <ligand>
        <name>S-adenosyl-L-methionine</name>
        <dbReference type="ChEBI" id="CHEBI:59789"/>
    </ligand>
</feature>
<name>A0A6A4KS01_9ERIC</name>
<dbReference type="EMBL" id="QEFC01003069">
    <property type="protein sequence ID" value="KAE9450333.1"/>
    <property type="molecule type" value="Genomic_DNA"/>
</dbReference>
<dbReference type="InterPro" id="IPR001737">
    <property type="entry name" value="KsgA/Erm"/>
</dbReference>
<dbReference type="CDD" id="cd02440">
    <property type="entry name" value="AdoMet_MTases"/>
    <property type="match status" value="1"/>
</dbReference>
<evidence type="ECO:0000256" key="1">
    <source>
        <dbReference type="ARBA" id="ARBA00022552"/>
    </source>
</evidence>
<dbReference type="InterPro" id="IPR020596">
    <property type="entry name" value="rRNA_Ade_Mease_Trfase_CS"/>
</dbReference>
<evidence type="ECO:0000256" key="4">
    <source>
        <dbReference type="ARBA" id="ARBA00022691"/>
    </source>
</evidence>
<dbReference type="Gene3D" id="3.40.50.150">
    <property type="entry name" value="Vaccinia Virus protein VP39"/>
    <property type="match status" value="1"/>
</dbReference>
<evidence type="ECO:0000256" key="5">
    <source>
        <dbReference type="ARBA" id="ARBA00022884"/>
    </source>
</evidence>
<dbReference type="PROSITE" id="PS51689">
    <property type="entry name" value="SAM_RNA_A_N6_MT"/>
    <property type="match status" value="1"/>
</dbReference>
<dbReference type="InterPro" id="IPR029063">
    <property type="entry name" value="SAM-dependent_MTases_sf"/>
</dbReference>
<dbReference type="AlphaFoldDB" id="A0A6A4KS01"/>
<dbReference type="Pfam" id="PF00398">
    <property type="entry name" value="RrnaAD"/>
    <property type="match status" value="1"/>
</dbReference>
<keyword evidence="1 7" id="KW-0698">rRNA processing</keyword>
<feature type="non-terminal residue" evidence="9">
    <location>
        <position position="1"/>
    </location>
</feature>
<dbReference type="NCBIfam" id="TIGR00755">
    <property type="entry name" value="ksgA"/>
    <property type="match status" value="1"/>
</dbReference>
<proteinExistence type="inferred from homology"/>
<dbReference type="SUPFAM" id="SSF53335">
    <property type="entry name" value="S-adenosyl-L-methionine-dependent methyltransferases"/>
    <property type="match status" value="1"/>
</dbReference>
<dbReference type="EC" id="2.1.1.-" evidence="7"/>
<dbReference type="Proteomes" id="UP000428333">
    <property type="component" value="Linkage Group LG11"/>
</dbReference>
<evidence type="ECO:0000256" key="3">
    <source>
        <dbReference type="ARBA" id="ARBA00022679"/>
    </source>
</evidence>
<dbReference type="InterPro" id="IPR011530">
    <property type="entry name" value="rRNA_adenine_dimethylase"/>
</dbReference>
<dbReference type="Gene3D" id="1.10.8.480">
    <property type="match status" value="1"/>
</dbReference>
<evidence type="ECO:0000313" key="10">
    <source>
        <dbReference type="Proteomes" id="UP000428333"/>
    </source>
</evidence>
<keyword evidence="4 6" id="KW-0949">S-adenosyl-L-methionine</keyword>
<gene>
    <name evidence="9" type="ORF">C3L33_17755</name>
</gene>
<dbReference type="OrthoDB" id="74991at2759"/>
<dbReference type="InterPro" id="IPR020598">
    <property type="entry name" value="rRNA_Ade_methylase_Trfase_N"/>
</dbReference>
<accession>A0A6A4KS01</accession>
<feature type="binding site" evidence="6">
    <location>
        <position position="223"/>
    </location>
    <ligand>
        <name>S-adenosyl-L-methionine</name>
        <dbReference type="ChEBI" id="CHEBI:59789"/>
    </ligand>
</feature>
<dbReference type="SMART" id="SM00650">
    <property type="entry name" value="rADc"/>
    <property type="match status" value="1"/>
</dbReference>
<keyword evidence="2 6" id="KW-0489">Methyltransferase</keyword>
<dbReference type="PROSITE" id="PS01131">
    <property type="entry name" value="RRNA_A_DIMETH"/>
    <property type="match status" value="1"/>
</dbReference>
<feature type="binding site" evidence="6">
    <location>
        <position position="134"/>
    </location>
    <ligand>
        <name>S-adenosyl-L-methionine</name>
        <dbReference type="ChEBI" id="CHEBI:59789"/>
    </ligand>
</feature>
<reference evidence="9 10" key="1">
    <citation type="journal article" date="2019" name="Genome Biol. Evol.">
        <title>The Rhododendron genome and chromosomal organization provide insight into shared whole-genome duplications across the heath family (Ericaceae).</title>
        <authorList>
            <person name="Soza V.L."/>
            <person name="Lindsley D."/>
            <person name="Waalkes A."/>
            <person name="Ramage E."/>
            <person name="Patwardhan R.P."/>
            <person name="Burton J.N."/>
            <person name="Adey A."/>
            <person name="Kumar A."/>
            <person name="Qiu R."/>
            <person name="Shendure J."/>
            <person name="Hall B."/>
        </authorList>
    </citation>
    <scope>NUCLEOTIDE SEQUENCE [LARGE SCALE GENOMIC DNA]</scope>
    <source>
        <strain evidence="9">RSF 1966-606</strain>
    </source>
</reference>
<dbReference type="PANTHER" id="PTHR11727">
    <property type="entry name" value="DIMETHYLADENOSINE TRANSFERASE"/>
    <property type="match status" value="1"/>
</dbReference>
<dbReference type="GO" id="GO:0003723">
    <property type="term" value="F:RNA binding"/>
    <property type="evidence" value="ECO:0007669"/>
    <property type="project" value="UniProtKB-UniRule"/>
</dbReference>
<feature type="binding site" evidence="6">
    <location>
        <position position="180"/>
    </location>
    <ligand>
        <name>S-adenosyl-L-methionine</name>
        <dbReference type="ChEBI" id="CHEBI:59789"/>
    </ligand>
</feature>
<evidence type="ECO:0000259" key="8">
    <source>
        <dbReference type="SMART" id="SM00650"/>
    </source>
</evidence>
<keyword evidence="10" id="KW-1185">Reference proteome</keyword>
<evidence type="ECO:0000256" key="7">
    <source>
        <dbReference type="RuleBase" id="RU362106"/>
    </source>
</evidence>
<feature type="domain" description="Ribosomal RNA adenine methylase transferase N-terminal" evidence="8">
    <location>
        <begin position="139"/>
        <end position="308"/>
    </location>
</feature>
<comment type="caution">
    <text evidence="9">The sequence shown here is derived from an EMBL/GenBank/DDBJ whole genome shotgun (WGS) entry which is preliminary data.</text>
</comment>
<organism evidence="9 10">
    <name type="scientific">Rhododendron williamsianum</name>
    <dbReference type="NCBI Taxonomy" id="262921"/>
    <lineage>
        <taxon>Eukaryota</taxon>
        <taxon>Viridiplantae</taxon>
        <taxon>Streptophyta</taxon>
        <taxon>Embryophyta</taxon>
        <taxon>Tracheophyta</taxon>
        <taxon>Spermatophyta</taxon>
        <taxon>Magnoliopsida</taxon>
        <taxon>eudicotyledons</taxon>
        <taxon>Gunneridae</taxon>
        <taxon>Pentapetalae</taxon>
        <taxon>asterids</taxon>
        <taxon>Ericales</taxon>
        <taxon>Ericaceae</taxon>
        <taxon>Ericoideae</taxon>
        <taxon>Rhodoreae</taxon>
        <taxon>Rhododendron</taxon>
    </lineage>
</organism>
<sequence>MQLTSVEATNVGIFLNNLSIDPESRVSNFPQLKLKISVCHPPWPPRQAFPRPLLTSQFTNSMLNRSKSLSVYVSRLILGRHHLLQLFHSKSSSGRRRHNLRDDEDNDKIRFQKTKEHQEEGYIRLLKSRGQHILTNPRVLDTIVRKSVIKPKDTVLEIGPGTGNLTLRLLQACEKVIAVEIDKRMVEILRSRAAESGLEDRLTVICSDALKIEFPRFDLVVANIPYGISSPLVAKLVFGMNQFRSATLLFQKEFARRLLANPGDSEFNRLAVNVKLVADVEFIMDVSKRDFLPCPKVDSSVVKIWPKAQVPDVDLHEWWAFTRTCFGKKNKTLGATFKQKKKVMELYHLSGKSVCNDENIGSWRHKGKFSHVEVDGDGASDEGGCSSFSCSGVEMSLFREKIVWVLQSNGFEDKRPSKLSNEELLHLLSSFNQAGICFNDHKRTRDANNAILATS</sequence>
<comment type="similarity">
    <text evidence="6 7">Belongs to the class I-like SAM-binding methyltransferase superfamily. rRNA adenine N(6)-methyltransferase family.</text>
</comment>
<evidence type="ECO:0000313" key="9">
    <source>
        <dbReference type="EMBL" id="KAE9450333.1"/>
    </source>
</evidence>
<feature type="binding site" evidence="6">
    <location>
        <position position="132"/>
    </location>
    <ligand>
        <name>S-adenosyl-L-methionine</name>
        <dbReference type="ChEBI" id="CHEBI:59789"/>
    </ligand>
</feature>
<keyword evidence="5 6" id="KW-0694">RNA-binding</keyword>
<evidence type="ECO:0000256" key="6">
    <source>
        <dbReference type="PROSITE-ProRule" id="PRU01026"/>
    </source>
</evidence>
<evidence type="ECO:0000256" key="2">
    <source>
        <dbReference type="ARBA" id="ARBA00022603"/>
    </source>
</evidence>